<proteinExistence type="predicted"/>
<feature type="domain" description="Replication factor A C-terminal" evidence="2">
    <location>
        <begin position="93"/>
        <end position="180"/>
    </location>
</feature>
<dbReference type="AlphaFoldDB" id="A0A2U1LYM8"/>
<evidence type="ECO:0000313" key="4">
    <source>
        <dbReference type="Proteomes" id="UP000245207"/>
    </source>
</evidence>
<dbReference type="PANTHER" id="PTHR47165">
    <property type="entry name" value="OS03G0429900 PROTEIN"/>
    <property type="match status" value="1"/>
</dbReference>
<feature type="region of interest" description="Disordered" evidence="1">
    <location>
        <begin position="231"/>
        <end position="254"/>
    </location>
</feature>
<keyword evidence="4" id="KW-1185">Reference proteome</keyword>
<dbReference type="Proteomes" id="UP000245207">
    <property type="component" value="Unassembled WGS sequence"/>
</dbReference>
<evidence type="ECO:0000313" key="3">
    <source>
        <dbReference type="EMBL" id="PWA54125.1"/>
    </source>
</evidence>
<dbReference type="PANTHER" id="PTHR47165:SF4">
    <property type="entry name" value="OS03G0429900 PROTEIN"/>
    <property type="match status" value="1"/>
</dbReference>
<dbReference type="OrthoDB" id="1721399at2759"/>
<reference evidence="3 4" key="1">
    <citation type="journal article" date="2018" name="Mol. Plant">
        <title>The genome of Artemisia annua provides insight into the evolution of Asteraceae family and artemisinin biosynthesis.</title>
        <authorList>
            <person name="Shen Q."/>
            <person name="Zhang L."/>
            <person name="Liao Z."/>
            <person name="Wang S."/>
            <person name="Yan T."/>
            <person name="Shi P."/>
            <person name="Liu M."/>
            <person name="Fu X."/>
            <person name="Pan Q."/>
            <person name="Wang Y."/>
            <person name="Lv Z."/>
            <person name="Lu X."/>
            <person name="Zhang F."/>
            <person name="Jiang W."/>
            <person name="Ma Y."/>
            <person name="Chen M."/>
            <person name="Hao X."/>
            <person name="Li L."/>
            <person name="Tang Y."/>
            <person name="Lv G."/>
            <person name="Zhou Y."/>
            <person name="Sun X."/>
            <person name="Brodelius P.E."/>
            <person name="Rose J.K.C."/>
            <person name="Tang K."/>
        </authorList>
    </citation>
    <scope>NUCLEOTIDE SEQUENCE [LARGE SCALE GENOMIC DNA]</scope>
    <source>
        <strain evidence="4">cv. Huhao1</strain>
        <tissue evidence="3">Leaf</tissue>
    </source>
</reference>
<dbReference type="STRING" id="35608.A0A2U1LYM8"/>
<protein>
    <submittedName>
        <fullName evidence="3">Nucleic acid-binding, OB-fold protein</fullName>
    </submittedName>
</protein>
<dbReference type="InterPro" id="IPR013955">
    <property type="entry name" value="Rep_factor-A_C"/>
</dbReference>
<dbReference type="InterPro" id="IPR012340">
    <property type="entry name" value="NA-bd_OB-fold"/>
</dbReference>
<accession>A0A2U1LYM8</accession>
<dbReference type="PROSITE" id="PS51257">
    <property type="entry name" value="PROKAR_LIPOPROTEIN"/>
    <property type="match status" value="1"/>
</dbReference>
<gene>
    <name evidence="3" type="ORF">CTI12_AA438590</name>
</gene>
<name>A0A2U1LYM8_ARTAN</name>
<organism evidence="3 4">
    <name type="scientific">Artemisia annua</name>
    <name type="common">Sweet wormwood</name>
    <dbReference type="NCBI Taxonomy" id="35608"/>
    <lineage>
        <taxon>Eukaryota</taxon>
        <taxon>Viridiplantae</taxon>
        <taxon>Streptophyta</taxon>
        <taxon>Embryophyta</taxon>
        <taxon>Tracheophyta</taxon>
        <taxon>Spermatophyta</taxon>
        <taxon>Magnoliopsida</taxon>
        <taxon>eudicotyledons</taxon>
        <taxon>Gunneridae</taxon>
        <taxon>Pentapetalae</taxon>
        <taxon>asterids</taxon>
        <taxon>campanulids</taxon>
        <taxon>Asterales</taxon>
        <taxon>Asteraceae</taxon>
        <taxon>Asteroideae</taxon>
        <taxon>Anthemideae</taxon>
        <taxon>Artemisiinae</taxon>
        <taxon>Artemisia</taxon>
    </lineage>
</organism>
<dbReference type="Gene3D" id="2.40.50.140">
    <property type="entry name" value="Nucleic acid-binding proteins"/>
    <property type="match status" value="1"/>
</dbReference>
<dbReference type="SUPFAM" id="SSF50249">
    <property type="entry name" value="Nucleic acid-binding proteins"/>
    <property type="match status" value="1"/>
</dbReference>
<comment type="caution">
    <text evidence="3">The sequence shown here is derived from an EMBL/GenBank/DDBJ whole genome shotgun (WGS) entry which is preliminary data.</text>
</comment>
<sequence length="254" mass="28191">MVKMMSNHTGKYTIIPTSMSARYYNGQLGISSCSSTLILVSDDIPAIVNFKAQISNVNDDDDVVPISAENSREGTLDELLALGCDRRKDANVFRCEAEIVTIHTKNCWYYHACGGGKCKKGVTHQEGKLWCNSCNKAVNYPKARFRLEVEIKDDTNQTVVVLWDETATELTKSSAMALLDELEHVFIQANMVYLSMGIEDDSDIEVNDDAPVIVNTTNKDNGGKKRRYIEEDSDTEVPHGGAVQLDKIDIDDAN</sequence>
<evidence type="ECO:0000256" key="1">
    <source>
        <dbReference type="SAM" id="MobiDB-lite"/>
    </source>
</evidence>
<evidence type="ECO:0000259" key="2">
    <source>
        <dbReference type="Pfam" id="PF08646"/>
    </source>
</evidence>
<dbReference type="EMBL" id="PKPP01007183">
    <property type="protein sequence ID" value="PWA54125.1"/>
    <property type="molecule type" value="Genomic_DNA"/>
</dbReference>
<dbReference type="Pfam" id="PF08646">
    <property type="entry name" value="Rep_fac-A_C"/>
    <property type="match status" value="1"/>
</dbReference>